<keyword evidence="6 9" id="KW-1133">Transmembrane helix</keyword>
<gene>
    <name evidence="11" type="ORF">MUN88_03695</name>
</gene>
<keyword evidence="5 9" id="KW-0812">Transmembrane</keyword>
<feature type="transmembrane region" description="Helical" evidence="9">
    <location>
        <begin position="48"/>
        <end position="65"/>
    </location>
</feature>
<evidence type="ECO:0000256" key="2">
    <source>
        <dbReference type="ARBA" id="ARBA00022448"/>
    </source>
</evidence>
<evidence type="ECO:0000256" key="6">
    <source>
        <dbReference type="ARBA" id="ARBA00022989"/>
    </source>
</evidence>
<reference evidence="11 12" key="1">
    <citation type="submission" date="2022-04" db="EMBL/GenBank/DDBJ databases">
        <title>Gracilibacillus sp. isolated from saltern.</title>
        <authorList>
            <person name="Won M."/>
            <person name="Lee C.-M."/>
            <person name="Woen H.-Y."/>
            <person name="Kwon S.-W."/>
        </authorList>
    </citation>
    <scope>NUCLEOTIDE SEQUENCE [LARGE SCALE GENOMIC DNA]</scope>
    <source>
        <strain evidence="11 12">SSWR10-1</strain>
    </source>
</reference>
<evidence type="ECO:0000256" key="1">
    <source>
        <dbReference type="ARBA" id="ARBA00004429"/>
    </source>
</evidence>
<dbReference type="InterPro" id="IPR007387">
    <property type="entry name" value="TRAP_DctQ"/>
</dbReference>
<dbReference type="InterPro" id="IPR055348">
    <property type="entry name" value="DctQ"/>
</dbReference>
<feature type="transmembrane region" description="Helical" evidence="9">
    <location>
        <begin position="86"/>
        <end position="110"/>
    </location>
</feature>
<comment type="subcellular location">
    <subcellularLocation>
        <location evidence="1">Cell inner membrane</location>
        <topology evidence="1">Multi-pass membrane protein</topology>
    </subcellularLocation>
</comment>
<protein>
    <submittedName>
        <fullName evidence="11">TRAP transporter small permease</fullName>
    </submittedName>
</protein>
<dbReference type="Pfam" id="PF04290">
    <property type="entry name" value="DctQ"/>
    <property type="match status" value="1"/>
</dbReference>
<evidence type="ECO:0000259" key="10">
    <source>
        <dbReference type="Pfam" id="PF04290"/>
    </source>
</evidence>
<feature type="transmembrane region" description="Helical" evidence="9">
    <location>
        <begin position="14"/>
        <end position="36"/>
    </location>
</feature>
<keyword evidence="2" id="KW-0813">Transport</keyword>
<keyword evidence="12" id="KW-1185">Reference proteome</keyword>
<evidence type="ECO:0000313" key="12">
    <source>
        <dbReference type="Proteomes" id="UP000831782"/>
    </source>
</evidence>
<proteinExistence type="inferred from homology"/>
<dbReference type="PANTHER" id="PTHR35011:SF2">
    <property type="entry name" value="2,3-DIKETO-L-GULONATE TRAP TRANSPORTER SMALL PERMEASE PROTEIN YIAM"/>
    <property type="match status" value="1"/>
</dbReference>
<name>A0ABY4EXU9_9BACI</name>
<dbReference type="EMBL" id="CP095072">
    <property type="protein sequence ID" value="UOQ49240.1"/>
    <property type="molecule type" value="Genomic_DNA"/>
</dbReference>
<evidence type="ECO:0000256" key="8">
    <source>
        <dbReference type="ARBA" id="ARBA00038436"/>
    </source>
</evidence>
<evidence type="ECO:0000313" key="11">
    <source>
        <dbReference type="EMBL" id="UOQ49240.1"/>
    </source>
</evidence>
<feature type="domain" description="Tripartite ATP-independent periplasmic transporters DctQ component" evidence="10">
    <location>
        <begin position="25"/>
        <end position="151"/>
    </location>
</feature>
<evidence type="ECO:0000256" key="4">
    <source>
        <dbReference type="ARBA" id="ARBA00022519"/>
    </source>
</evidence>
<feature type="transmembrane region" description="Helical" evidence="9">
    <location>
        <begin position="130"/>
        <end position="153"/>
    </location>
</feature>
<organism evidence="11 12">
    <name type="scientific">Gracilibacillus caseinilyticus</name>
    <dbReference type="NCBI Taxonomy" id="2932256"/>
    <lineage>
        <taxon>Bacteria</taxon>
        <taxon>Bacillati</taxon>
        <taxon>Bacillota</taxon>
        <taxon>Bacilli</taxon>
        <taxon>Bacillales</taxon>
        <taxon>Bacillaceae</taxon>
        <taxon>Gracilibacillus</taxon>
    </lineage>
</organism>
<dbReference type="PANTHER" id="PTHR35011">
    <property type="entry name" value="2,3-DIKETO-L-GULONATE TRAP TRANSPORTER SMALL PERMEASE PROTEIN YIAM"/>
    <property type="match status" value="1"/>
</dbReference>
<dbReference type="Proteomes" id="UP000831782">
    <property type="component" value="Chromosome"/>
</dbReference>
<evidence type="ECO:0000256" key="3">
    <source>
        <dbReference type="ARBA" id="ARBA00022475"/>
    </source>
</evidence>
<sequence length="166" mass="18707">MGKVIGFIDNIEKVMIASGIFLTSVIIFVNVILRYFFDSGIVWAEESVRYIIIYIVMLGSSLAVTKNDHIAVSIFENSSVEWFAHLIYGLQTILSLVFVLVTTYFGIVVVNSVQETAQISPAMQIPMWSVYMIFPISTALMSVKLIYNVIIWIKTKQIPSKEGDIQ</sequence>
<evidence type="ECO:0000256" key="7">
    <source>
        <dbReference type="ARBA" id="ARBA00023136"/>
    </source>
</evidence>
<evidence type="ECO:0000256" key="9">
    <source>
        <dbReference type="SAM" id="Phobius"/>
    </source>
</evidence>
<keyword evidence="3" id="KW-1003">Cell membrane</keyword>
<comment type="similarity">
    <text evidence="8">Belongs to the TRAP transporter small permease family.</text>
</comment>
<evidence type="ECO:0000256" key="5">
    <source>
        <dbReference type="ARBA" id="ARBA00022692"/>
    </source>
</evidence>
<accession>A0ABY4EXU9</accession>
<keyword evidence="7 9" id="KW-0472">Membrane</keyword>
<keyword evidence="4" id="KW-0997">Cell inner membrane</keyword>
<dbReference type="RefSeq" id="WP_244720986.1">
    <property type="nucleotide sequence ID" value="NZ_CP095072.1"/>
</dbReference>